<dbReference type="InterPro" id="IPR011009">
    <property type="entry name" value="Kinase-like_dom_sf"/>
</dbReference>
<dbReference type="EMBL" id="VEPZ02001006">
    <property type="protein sequence ID" value="KAE8702832.1"/>
    <property type="molecule type" value="Genomic_DNA"/>
</dbReference>
<dbReference type="GO" id="GO:0004190">
    <property type="term" value="F:aspartic-type endopeptidase activity"/>
    <property type="evidence" value="ECO:0007669"/>
    <property type="project" value="UniProtKB-KW"/>
</dbReference>
<comment type="similarity">
    <text evidence="1">Belongs to the protein kinase superfamily. CMGC Ser/Thr protein kinase family. CDC2/CDKX subfamily.</text>
</comment>
<dbReference type="InterPro" id="IPR010658">
    <property type="entry name" value="Nodulin-like"/>
</dbReference>
<dbReference type="Pfam" id="PF07727">
    <property type="entry name" value="RVT_2"/>
    <property type="match status" value="2"/>
</dbReference>
<keyword evidence="4" id="KW-0547">Nucleotide-binding</keyword>
<evidence type="ECO:0000256" key="4">
    <source>
        <dbReference type="ARBA" id="ARBA00022741"/>
    </source>
</evidence>
<gene>
    <name evidence="11" type="ORF">F3Y22_tig00110481pilonHSYRG00130</name>
</gene>
<feature type="compositionally biased region" description="Basic and acidic residues" evidence="8">
    <location>
        <begin position="1884"/>
        <end position="1895"/>
    </location>
</feature>
<evidence type="ECO:0000256" key="5">
    <source>
        <dbReference type="ARBA" id="ARBA00022750"/>
    </source>
</evidence>
<feature type="transmembrane region" description="Helical" evidence="9">
    <location>
        <begin position="1258"/>
        <end position="1279"/>
    </location>
</feature>
<keyword evidence="5" id="KW-0645">Protease</keyword>
<feature type="region of interest" description="Disordered" evidence="8">
    <location>
        <begin position="1"/>
        <end position="27"/>
    </location>
</feature>
<dbReference type="PROSITE" id="PS00108">
    <property type="entry name" value="PROTEIN_KINASE_ST"/>
    <property type="match status" value="1"/>
</dbReference>
<dbReference type="Pfam" id="PF22936">
    <property type="entry name" value="Pol_BBD"/>
    <property type="match status" value="1"/>
</dbReference>
<evidence type="ECO:0000259" key="10">
    <source>
        <dbReference type="PROSITE" id="PS50011"/>
    </source>
</evidence>
<feature type="compositionally biased region" description="Gly residues" evidence="8">
    <location>
        <begin position="2018"/>
        <end position="2028"/>
    </location>
</feature>
<dbReference type="InterPro" id="IPR000719">
    <property type="entry name" value="Prot_kinase_dom"/>
</dbReference>
<dbReference type="InterPro" id="IPR008271">
    <property type="entry name" value="Ser/Thr_kinase_AS"/>
</dbReference>
<dbReference type="InterPro" id="IPR043502">
    <property type="entry name" value="DNA/RNA_pol_sf"/>
</dbReference>
<dbReference type="Gene3D" id="3.30.200.20">
    <property type="entry name" value="Phosphorylase Kinase, domain 1"/>
    <property type="match status" value="1"/>
</dbReference>
<dbReference type="InterPro" id="IPR013103">
    <property type="entry name" value="RVT_2"/>
</dbReference>
<comment type="caution">
    <text evidence="11">The sequence shown here is derived from an EMBL/GenBank/DDBJ whole genome shotgun (WGS) entry which is preliminary data.</text>
</comment>
<dbReference type="PANTHER" id="PTHR24056">
    <property type="entry name" value="CELL DIVISION PROTEIN KINASE"/>
    <property type="match status" value="1"/>
</dbReference>
<keyword evidence="3" id="KW-0808">Transferase</keyword>
<dbReference type="CDD" id="cd07840">
    <property type="entry name" value="STKc_CDK9_like"/>
    <property type="match status" value="1"/>
</dbReference>
<dbReference type="GO" id="GO:0005524">
    <property type="term" value="F:ATP binding"/>
    <property type="evidence" value="ECO:0007669"/>
    <property type="project" value="UniProtKB-KW"/>
</dbReference>
<dbReference type="GO" id="GO:0032968">
    <property type="term" value="P:positive regulation of transcription elongation by RNA polymerase II"/>
    <property type="evidence" value="ECO:0007669"/>
    <property type="project" value="TreeGrafter"/>
</dbReference>
<dbReference type="InterPro" id="IPR050108">
    <property type="entry name" value="CDK"/>
</dbReference>
<sequence>MSTTSSPTPEITSNPENFSGSAAQSEGNLVMKEPEGKPHATIFFSSQSSPNWILDSGATDHMTGNKDLFCNLFSNFGKAVKTADGSLCKIEGHCIVILNDHIVLKNVLFVPNMACNIVSVSKLSTDLHCSAIFNDIDWTLQALNWKKMIGKASLQNGLYILPTSTKTEISKSFTALEKVDNVMLWHYRLGHPSFHYLAKVFPALFIHKRPNSFSCKVCPLAKHTKSTYSHSTYKPSHPFALIHSDIWGPSRVKNADNWGDMEGFSATSGICSYSSFSTFRIATNFVLTYRFVTSVEIEEEISKSTSPTLDDFPIAIRKGVRQCTKHPIENFTGYNSLLPSFQAFTANLDKEQVPTSIAEALKDSKWRRVVEEEICALEKNATWTVTDLPQGKKVVGCKWIFIVKYNSNGSIQRYKARLVARGFTQTYGIDFIETFAPVAKLNTIRPIDTPMEASLKFNKEYEYLHMTNHTEEHMAAANRILKYLKKTSGHGLIFKKTQDRTVKIFINSSWVGDLTERRSTSGYYTFIWGNLITWRSKKQSDISRSSTEVEFIALALEICEGIWLLKLLKELVTNQEDHFEVLCDNQSAIQITKNPIQHDRTKHVEIDGHFIADQVNKKTATLSYIPSEEQVADILTKTLPKPVFNKFLFKMGLYNMMSTTSSPTPEITSNPKNFYGSAAESEGNLVMKEPEAKPHATVFFSSQSSPYWFLNSSATDHMTGHGTVILNDQIVLKNVLFVPNLACNLVSALNSKKMIGKVNLQNGLYILPTSTKIEISKSFTALEKVDNVMLWHYRLGHPSFHYLAKVFPALFIRKRPNSFSCKVCSLAKHTKSTYSHSTYKHSHPFALIHSDIWSPSRVNNADNSLKSDNGSEFFAKSLGAFFKENGIVQISSYVDTPQQNAIEIEEEISKSTSPTLDDFPIAIRKGVPTSITEALKDSKWRRAIEEEICALEKNATWTVTDLPQGKKAVGVNGSLLAWFERFTKVILRNGYKQSLADHTLFNKVTSTNKKAILIVYVDDIILTGDDEEEICNLKKLLNKEFETKDLGKLRYFLGMEPIDTPMEASLKFNKEYGYLAGDLTERRSTSGYCTFVWGNLTTWRSKKQSFVSRSSAEAEFRALALEICEGIWLLKLLKELVTNQEDHFEVLCDNQSAIQIAKNPVQHDRTKHVEIDRHFIADQVNKKTTTLSYIPSEEQVADILTKALPKLVFNKFLFKLRLYNNFPANRAFALSLTVSYNGVSAALYALAGGAFNASSSSLYLLLNSLVALIVSIAALIPILRQPSVDPLSPEAVCSDSIMFLLLNVVTALTGVYLLLFGSNTSDTSTTARLLLGGAIFLLIFPLCIPGVVYARRWFHRTVHSSFHLSGSDFILVDDDDLELHKRLLSRESSLNNLIGTLIGSLYDDDEALEYKMNSQKLCSEEDNTRCCKKIMEKYQLVMLGEEHPAHAKLHNHWDNLPLLPYFSLCIHRSPSLAVCFQLRLTMFERLPVYGVLAAINYDENAGVRLKLMFSSDSVVCMGRECYFLTFVLWGCLSLVGLISSMLLFVRTKYAYDAFERNRGLVEVEEDKDSASHGHSRTGQLNLNESPCWGSRSVDCFEKLEQIGEGTYGQVYMAREIKTGEIFPITAIREIKILKKLHHENAIKLKEIVTSPDGNKYKGGIYMVFEYMDHDLTGLADRPGMRFSVPQIKCYMRQLLTGLHYCHVNQVLHRDIKGSNLLIDNEGNLKLADFGLARSFSNDHNANLTNRVITLWYRPPELLLGATKYGPAVDMWSVGCIFAELLHGKPIFPGKDELPEQLNKIFELCGAPDEVNWPGVSKIPWYNNFKPTRPMKRRLREVFRHFDRHALELLEKMLTLDPSQRICAKDALDAEYFWTDPLPCDPKSLPKYESSHEFQTKKKRHQQRQHEENAKRQKVQHPQPHARLPPIQSGHAHAQMRPGPNPPLHGSQPPVAAGPSHHYGKPRGPAGGPERYLANGASGGYNHPNRGGQGGGGGYSSGPYPPQGRGPPYGSSGMPSAGPRGGGGSGYGVGAPNYSLGGPYGSSGAVRGSNMMGGNRNQQYGWQQ</sequence>
<evidence type="ECO:0000256" key="3">
    <source>
        <dbReference type="ARBA" id="ARBA00022679"/>
    </source>
</evidence>
<dbReference type="PANTHER" id="PTHR24056:SF546">
    <property type="entry name" value="CYCLIN-DEPENDENT KINASE 12"/>
    <property type="match status" value="1"/>
</dbReference>
<feature type="compositionally biased region" description="Polar residues" evidence="8">
    <location>
        <begin position="2054"/>
        <end position="2063"/>
    </location>
</feature>
<proteinExistence type="inferred from homology"/>
<dbReference type="Proteomes" id="UP000436088">
    <property type="component" value="Unassembled WGS sequence"/>
</dbReference>
<feature type="transmembrane region" description="Helical" evidence="9">
    <location>
        <begin position="1329"/>
        <end position="1350"/>
    </location>
</feature>
<dbReference type="Pfam" id="PF13976">
    <property type="entry name" value="gag_pre-integrs"/>
    <property type="match status" value="2"/>
</dbReference>
<evidence type="ECO:0000256" key="2">
    <source>
        <dbReference type="ARBA" id="ARBA00022527"/>
    </source>
</evidence>
<keyword evidence="7" id="KW-0067">ATP-binding</keyword>
<dbReference type="GO" id="GO:0008353">
    <property type="term" value="F:RNA polymerase II CTD heptapeptide repeat kinase activity"/>
    <property type="evidence" value="ECO:0007669"/>
    <property type="project" value="TreeGrafter"/>
</dbReference>
<reference evidence="11" key="1">
    <citation type="submission" date="2019-09" db="EMBL/GenBank/DDBJ databases">
        <title>Draft genome information of white flower Hibiscus syriacus.</title>
        <authorList>
            <person name="Kim Y.-M."/>
        </authorList>
    </citation>
    <scope>NUCLEOTIDE SEQUENCE [LARGE SCALE GENOMIC DNA]</scope>
    <source>
        <strain evidence="11">YM2019G1</strain>
    </source>
</reference>
<feature type="domain" description="Protein kinase" evidence="10">
    <location>
        <begin position="1596"/>
        <end position="1872"/>
    </location>
</feature>
<feature type="compositionally biased region" description="Low complexity" evidence="8">
    <location>
        <begin position="1"/>
        <end position="15"/>
    </location>
</feature>
<dbReference type="InterPro" id="IPR012337">
    <property type="entry name" value="RNaseH-like_sf"/>
</dbReference>
<dbReference type="PROSITE" id="PS50011">
    <property type="entry name" value="PROTEIN_KINASE_DOM"/>
    <property type="match status" value="1"/>
</dbReference>
<evidence type="ECO:0000256" key="6">
    <source>
        <dbReference type="ARBA" id="ARBA00022777"/>
    </source>
</evidence>
<dbReference type="SUPFAM" id="SSF56112">
    <property type="entry name" value="Protein kinase-like (PK-like)"/>
    <property type="match status" value="1"/>
</dbReference>
<accession>A0A6A3AJ80</accession>
<dbReference type="InterPro" id="IPR025724">
    <property type="entry name" value="GAG-pre-integrase_dom"/>
</dbReference>
<protein>
    <submittedName>
        <fullName evidence="11">Cyclin-dependent kinase C-2</fullName>
    </submittedName>
</protein>
<feature type="transmembrane region" description="Helical" evidence="9">
    <location>
        <begin position="1299"/>
        <end position="1317"/>
    </location>
</feature>
<evidence type="ECO:0000256" key="7">
    <source>
        <dbReference type="ARBA" id="ARBA00022840"/>
    </source>
</evidence>
<dbReference type="Gene3D" id="1.10.510.10">
    <property type="entry name" value="Transferase(Phosphotransferase) domain 1"/>
    <property type="match status" value="1"/>
</dbReference>
<dbReference type="SUPFAM" id="SSF53098">
    <property type="entry name" value="Ribonuclease H-like"/>
    <property type="match status" value="1"/>
</dbReference>
<dbReference type="InterPro" id="IPR054722">
    <property type="entry name" value="PolX-like_BBD"/>
</dbReference>
<name>A0A6A3AJ80_HIBSY</name>
<feature type="transmembrane region" description="Helical" evidence="9">
    <location>
        <begin position="1227"/>
        <end position="1246"/>
    </location>
</feature>
<dbReference type="Pfam" id="PF06813">
    <property type="entry name" value="Nodulin-like"/>
    <property type="match status" value="1"/>
</dbReference>
<feature type="compositionally biased region" description="Gly residues" evidence="8">
    <location>
        <begin position="1986"/>
        <end position="1995"/>
    </location>
</feature>
<feature type="compositionally biased region" description="Low complexity" evidence="8">
    <location>
        <begin position="2005"/>
        <end position="2017"/>
    </location>
</feature>
<keyword evidence="5" id="KW-0064">Aspartyl protease</keyword>
<evidence type="ECO:0000313" key="12">
    <source>
        <dbReference type="Proteomes" id="UP000436088"/>
    </source>
</evidence>
<dbReference type="Pfam" id="PF00069">
    <property type="entry name" value="Pkinase"/>
    <property type="match status" value="1"/>
</dbReference>
<evidence type="ECO:0000256" key="1">
    <source>
        <dbReference type="ARBA" id="ARBA00006485"/>
    </source>
</evidence>
<dbReference type="GO" id="GO:0000307">
    <property type="term" value="C:cyclin-dependent protein kinase holoenzyme complex"/>
    <property type="evidence" value="ECO:0007669"/>
    <property type="project" value="TreeGrafter"/>
</dbReference>
<dbReference type="FunFam" id="1.10.510.10:FF:000273">
    <property type="entry name" value="Cyclin-dependent kinase C-2"/>
    <property type="match status" value="1"/>
</dbReference>
<keyword evidence="9" id="KW-1133">Transmembrane helix</keyword>
<keyword evidence="6 11" id="KW-0418">Kinase</keyword>
<dbReference type="CDD" id="cd09272">
    <property type="entry name" value="RNase_HI_RT_Ty1"/>
    <property type="match status" value="2"/>
</dbReference>
<keyword evidence="5" id="KW-0378">Hydrolase</keyword>
<evidence type="ECO:0000256" key="8">
    <source>
        <dbReference type="SAM" id="MobiDB-lite"/>
    </source>
</evidence>
<dbReference type="GO" id="GO:0005634">
    <property type="term" value="C:nucleus"/>
    <property type="evidence" value="ECO:0007669"/>
    <property type="project" value="TreeGrafter"/>
</dbReference>
<feature type="compositionally biased region" description="Polar residues" evidence="8">
    <location>
        <begin position="16"/>
        <end position="27"/>
    </location>
</feature>
<evidence type="ECO:0000313" key="11">
    <source>
        <dbReference type="EMBL" id="KAE8702832.1"/>
    </source>
</evidence>
<keyword evidence="12" id="KW-1185">Reference proteome</keyword>
<dbReference type="SMART" id="SM00220">
    <property type="entry name" value="S_TKc"/>
    <property type="match status" value="1"/>
</dbReference>
<dbReference type="SUPFAM" id="SSF56672">
    <property type="entry name" value="DNA/RNA polymerases"/>
    <property type="match status" value="2"/>
</dbReference>
<keyword evidence="9" id="KW-0812">Transmembrane</keyword>
<organism evidence="11 12">
    <name type="scientific">Hibiscus syriacus</name>
    <name type="common">Rose of Sharon</name>
    <dbReference type="NCBI Taxonomy" id="106335"/>
    <lineage>
        <taxon>Eukaryota</taxon>
        <taxon>Viridiplantae</taxon>
        <taxon>Streptophyta</taxon>
        <taxon>Embryophyta</taxon>
        <taxon>Tracheophyta</taxon>
        <taxon>Spermatophyta</taxon>
        <taxon>Magnoliopsida</taxon>
        <taxon>eudicotyledons</taxon>
        <taxon>Gunneridae</taxon>
        <taxon>Pentapetalae</taxon>
        <taxon>rosids</taxon>
        <taxon>malvids</taxon>
        <taxon>Malvales</taxon>
        <taxon>Malvaceae</taxon>
        <taxon>Malvoideae</taxon>
        <taxon>Hibiscus</taxon>
    </lineage>
</organism>
<keyword evidence="9" id="KW-0472">Membrane</keyword>
<keyword evidence="2" id="KW-0723">Serine/threonine-protein kinase</keyword>
<feature type="region of interest" description="Disordered" evidence="8">
    <location>
        <begin position="1884"/>
        <end position="2063"/>
    </location>
</feature>
<evidence type="ECO:0000256" key="9">
    <source>
        <dbReference type="SAM" id="Phobius"/>
    </source>
</evidence>